<feature type="signal peptide" evidence="3">
    <location>
        <begin position="1"/>
        <end position="21"/>
    </location>
</feature>
<dbReference type="AlphaFoldDB" id="A0AAN1W0W1"/>
<evidence type="ECO:0000313" key="5">
    <source>
        <dbReference type="Proteomes" id="UP001319121"/>
    </source>
</evidence>
<keyword evidence="5" id="KW-1185">Reference proteome</keyword>
<keyword evidence="2" id="KW-0175">Coiled coil</keyword>
<dbReference type="RefSeq" id="WP_212785090.1">
    <property type="nucleotide sequence ID" value="NZ_AP019536.1"/>
</dbReference>
<feature type="chain" id="PRO_5042881440" evidence="3">
    <location>
        <begin position="22"/>
        <end position="421"/>
    </location>
</feature>
<comment type="similarity">
    <text evidence="1">Belongs to the outer membrane factor (OMF) (TC 1.B.17) family.</text>
</comment>
<protein>
    <submittedName>
        <fullName evidence="4">Outer membrane protein CzcC</fullName>
    </submittedName>
</protein>
<feature type="coiled-coil region" evidence="2">
    <location>
        <begin position="385"/>
        <end position="414"/>
    </location>
</feature>
<dbReference type="Proteomes" id="UP001319121">
    <property type="component" value="Chromosome"/>
</dbReference>
<keyword evidence="3" id="KW-0732">Signal</keyword>
<dbReference type="GO" id="GO:0015562">
    <property type="term" value="F:efflux transmembrane transporter activity"/>
    <property type="evidence" value="ECO:0007669"/>
    <property type="project" value="InterPro"/>
</dbReference>
<sequence length="421" mass="46799">MKLSLPIYTLLLGMWLSPAGAEERALGSDVAGLLAYAREHNPELAAVRHEADAVRQRVQPAGALPDPVLRTELMDVTNQGTNKAASLLPSQVGSTRYLLMQEVPWFGKRSLQREVAEAQAAQADGQSASTWAELSGRIKAAYAMYYYLSGSEHLARQTLELLDNLERVAQTRYANGLGSQQDVIRAQVEQTTLRAELIELESERHHEQSRLNALLSRPAMAELAEPAQLPPLPTAAQLDYPALEQKLRARNPQLQIAEAQVQSAEKGRDLAYVNRYPGFTLGIAPNQSGNSVKSWDLMVEFNIPLQQESRRSQEREAEAQLAASESRKHALLDRMLAELSENVYGLETARRTESLAANRLLPQSELTYQSALAGYETGRVEFAMLIEAQRQILKAKQQRLKAQLDAQLRLAEIERLLGEES</sequence>
<dbReference type="EMBL" id="AP019536">
    <property type="protein sequence ID" value="BBI99827.1"/>
    <property type="molecule type" value="Genomic_DNA"/>
</dbReference>
<dbReference type="KEGG" id="fku:FGKAn22_15200"/>
<evidence type="ECO:0000256" key="2">
    <source>
        <dbReference type="SAM" id="Coils"/>
    </source>
</evidence>
<dbReference type="Pfam" id="PF02321">
    <property type="entry name" value="OEP"/>
    <property type="match status" value="2"/>
</dbReference>
<name>A0AAN1W0W1_9PROT</name>
<proteinExistence type="inferred from homology"/>
<dbReference type="InterPro" id="IPR010131">
    <property type="entry name" value="MdtP/NodT-like"/>
</dbReference>
<accession>A0AAN1W0W1</accession>
<dbReference type="Gene3D" id="1.20.1600.10">
    <property type="entry name" value="Outer membrane efflux proteins (OEP)"/>
    <property type="match status" value="1"/>
</dbReference>
<gene>
    <name evidence="4" type="primary">czcC</name>
    <name evidence="4" type="ORF">FGKAn22_15200</name>
</gene>
<dbReference type="PANTHER" id="PTHR30203">
    <property type="entry name" value="OUTER MEMBRANE CATION EFFLUX PROTEIN"/>
    <property type="match status" value="1"/>
</dbReference>
<evidence type="ECO:0000256" key="1">
    <source>
        <dbReference type="ARBA" id="ARBA00007613"/>
    </source>
</evidence>
<dbReference type="InterPro" id="IPR003423">
    <property type="entry name" value="OMP_efflux"/>
</dbReference>
<evidence type="ECO:0000256" key="3">
    <source>
        <dbReference type="SAM" id="SignalP"/>
    </source>
</evidence>
<organism evidence="4 5">
    <name type="scientific">Ferrigenium kumadai</name>
    <dbReference type="NCBI Taxonomy" id="1682490"/>
    <lineage>
        <taxon>Bacteria</taxon>
        <taxon>Pseudomonadati</taxon>
        <taxon>Pseudomonadota</taxon>
        <taxon>Betaproteobacteria</taxon>
        <taxon>Nitrosomonadales</taxon>
        <taxon>Gallionellaceae</taxon>
        <taxon>Ferrigenium</taxon>
    </lineage>
</organism>
<dbReference type="PANTHER" id="PTHR30203:SF24">
    <property type="entry name" value="BLR4935 PROTEIN"/>
    <property type="match status" value="1"/>
</dbReference>
<reference evidence="4 5" key="1">
    <citation type="submission" date="2019-03" db="EMBL/GenBank/DDBJ databases">
        <title>Complete genome sequence of Ferrigenium kumadai strain An22, a microaerophilic iron-oxidizing bacterium isolated from a paddy field soil.</title>
        <authorList>
            <person name="Watanabe T."/>
            <person name="Asakawa S."/>
        </authorList>
    </citation>
    <scope>NUCLEOTIDE SEQUENCE [LARGE SCALE GENOMIC DNA]</scope>
    <source>
        <strain evidence="4 5">An22</strain>
    </source>
</reference>
<evidence type="ECO:0000313" key="4">
    <source>
        <dbReference type="EMBL" id="BBI99827.1"/>
    </source>
</evidence>
<dbReference type="SUPFAM" id="SSF56954">
    <property type="entry name" value="Outer membrane efflux proteins (OEP)"/>
    <property type="match status" value="1"/>
</dbReference>